<sequence length="79" mass="9286">MKTPEFFPGNELQGPLKNVQELLQQQIQVDQQLTETDPAYRRIKSEMETIQMQLEQVTQCIALLEAHKKFLEGRRSKKK</sequence>
<evidence type="ECO:0000313" key="1">
    <source>
        <dbReference type="EMBL" id="OGZ62056.1"/>
    </source>
</evidence>
<protein>
    <submittedName>
        <fullName evidence="1">Uncharacterized protein</fullName>
    </submittedName>
</protein>
<name>A0A1G2HHT2_9BACT</name>
<dbReference type="STRING" id="1802165.A3F94_02390"/>
<dbReference type="EMBL" id="MHOK01000009">
    <property type="protein sequence ID" value="OGZ62056.1"/>
    <property type="molecule type" value="Genomic_DNA"/>
</dbReference>
<dbReference type="AlphaFoldDB" id="A0A1G2HHT2"/>
<organism evidence="1 2">
    <name type="scientific">Candidatus Spechtbacteria bacterium RIFCSPLOWO2_12_FULL_38_22</name>
    <dbReference type="NCBI Taxonomy" id="1802165"/>
    <lineage>
        <taxon>Bacteria</taxon>
        <taxon>Candidatus Spechtiibacteriota</taxon>
    </lineage>
</organism>
<accession>A0A1G2HHT2</accession>
<proteinExistence type="predicted"/>
<dbReference type="Proteomes" id="UP000176770">
    <property type="component" value="Unassembled WGS sequence"/>
</dbReference>
<reference evidence="1 2" key="1">
    <citation type="journal article" date="2016" name="Nat. Commun.">
        <title>Thousands of microbial genomes shed light on interconnected biogeochemical processes in an aquifer system.</title>
        <authorList>
            <person name="Anantharaman K."/>
            <person name="Brown C.T."/>
            <person name="Hug L.A."/>
            <person name="Sharon I."/>
            <person name="Castelle C.J."/>
            <person name="Probst A.J."/>
            <person name="Thomas B.C."/>
            <person name="Singh A."/>
            <person name="Wilkins M.J."/>
            <person name="Karaoz U."/>
            <person name="Brodie E.L."/>
            <person name="Williams K.H."/>
            <person name="Hubbard S.S."/>
            <person name="Banfield J.F."/>
        </authorList>
    </citation>
    <scope>NUCLEOTIDE SEQUENCE [LARGE SCALE GENOMIC DNA]</scope>
</reference>
<evidence type="ECO:0000313" key="2">
    <source>
        <dbReference type="Proteomes" id="UP000176770"/>
    </source>
</evidence>
<comment type="caution">
    <text evidence="1">The sequence shown here is derived from an EMBL/GenBank/DDBJ whole genome shotgun (WGS) entry which is preliminary data.</text>
</comment>
<gene>
    <name evidence="1" type="ORF">A3F94_02390</name>
</gene>